<reference evidence="1" key="1">
    <citation type="submission" date="2014-11" db="EMBL/GenBank/DDBJ databases">
        <authorList>
            <person name="Amaro Gonzalez C."/>
        </authorList>
    </citation>
    <scope>NUCLEOTIDE SEQUENCE</scope>
</reference>
<organism evidence="1">
    <name type="scientific">Anguilla anguilla</name>
    <name type="common">European freshwater eel</name>
    <name type="synonym">Muraena anguilla</name>
    <dbReference type="NCBI Taxonomy" id="7936"/>
    <lineage>
        <taxon>Eukaryota</taxon>
        <taxon>Metazoa</taxon>
        <taxon>Chordata</taxon>
        <taxon>Craniata</taxon>
        <taxon>Vertebrata</taxon>
        <taxon>Euteleostomi</taxon>
        <taxon>Actinopterygii</taxon>
        <taxon>Neopterygii</taxon>
        <taxon>Teleostei</taxon>
        <taxon>Anguilliformes</taxon>
        <taxon>Anguillidae</taxon>
        <taxon>Anguilla</taxon>
    </lineage>
</organism>
<reference evidence="1" key="2">
    <citation type="journal article" date="2015" name="Fish Shellfish Immunol.">
        <title>Early steps in the European eel (Anguilla anguilla)-Vibrio vulnificus interaction in the gills: Role of the RtxA13 toxin.</title>
        <authorList>
            <person name="Callol A."/>
            <person name="Pajuelo D."/>
            <person name="Ebbesson L."/>
            <person name="Teles M."/>
            <person name="MacKenzie S."/>
            <person name="Amaro C."/>
        </authorList>
    </citation>
    <scope>NUCLEOTIDE SEQUENCE</scope>
</reference>
<sequence length="21" mass="2545">MLLLSLDCHQRRNQMILLCFP</sequence>
<dbReference type="AlphaFoldDB" id="A0A0E9PYV2"/>
<accession>A0A0E9PYV2</accession>
<protein>
    <submittedName>
        <fullName evidence="1">Uncharacterized protein</fullName>
    </submittedName>
</protein>
<dbReference type="EMBL" id="GBXM01098893">
    <property type="protein sequence ID" value="JAH09684.1"/>
    <property type="molecule type" value="Transcribed_RNA"/>
</dbReference>
<evidence type="ECO:0000313" key="1">
    <source>
        <dbReference type="EMBL" id="JAH09684.1"/>
    </source>
</evidence>
<name>A0A0E9PYV2_ANGAN</name>
<proteinExistence type="predicted"/>